<accession>A0AAD7TW70</accession>
<feature type="domain" description="Ribonuclease H1 N-terminal" evidence="2">
    <location>
        <begin position="186"/>
        <end position="227"/>
    </location>
</feature>
<protein>
    <recommendedName>
        <fullName evidence="2">Ribonuclease H1 N-terminal domain-containing protein</fullName>
    </recommendedName>
</protein>
<proteinExistence type="predicted"/>
<feature type="compositionally biased region" description="Polar residues" evidence="1">
    <location>
        <begin position="1"/>
        <end position="16"/>
    </location>
</feature>
<dbReference type="InterPro" id="IPR009027">
    <property type="entry name" value="Ribosomal_bL9/RNase_H1_N"/>
</dbReference>
<dbReference type="InterPro" id="IPR011320">
    <property type="entry name" value="RNase_H1_N"/>
</dbReference>
<evidence type="ECO:0000313" key="3">
    <source>
        <dbReference type="EMBL" id="KAJ8487310.1"/>
    </source>
</evidence>
<keyword evidence="4" id="KW-1185">Reference proteome</keyword>
<name>A0AAD7TW70_9APHY</name>
<organism evidence="3 4">
    <name type="scientific">Trametes cubensis</name>
    <dbReference type="NCBI Taxonomy" id="1111947"/>
    <lineage>
        <taxon>Eukaryota</taxon>
        <taxon>Fungi</taxon>
        <taxon>Dikarya</taxon>
        <taxon>Basidiomycota</taxon>
        <taxon>Agaricomycotina</taxon>
        <taxon>Agaricomycetes</taxon>
        <taxon>Polyporales</taxon>
        <taxon>Polyporaceae</taxon>
        <taxon>Trametes</taxon>
    </lineage>
</organism>
<dbReference type="Pfam" id="PF01693">
    <property type="entry name" value="Cauli_VI"/>
    <property type="match status" value="1"/>
</dbReference>
<dbReference type="EMBL" id="JAPEVG010000081">
    <property type="protein sequence ID" value="KAJ8487310.1"/>
    <property type="molecule type" value="Genomic_DNA"/>
</dbReference>
<dbReference type="Gene3D" id="3.40.970.10">
    <property type="entry name" value="Ribonuclease H1, N-terminal domain"/>
    <property type="match status" value="1"/>
</dbReference>
<comment type="caution">
    <text evidence="3">The sequence shown here is derived from an EMBL/GenBank/DDBJ whole genome shotgun (WGS) entry which is preliminary data.</text>
</comment>
<evidence type="ECO:0000256" key="1">
    <source>
        <dbReference type="SAM" id="MobiDB-lite"/>
    </source>
</evidence>
<dbReference type="Proteomes" id="UP001215151">
    <property type="component" value="Unassembled WGS sequence"/>
</dbReference>
<reference evidence="3" key="1">
    <citation type="submission" date="2022-11" db="EMBL/GenBank/DDBJ databases">
        <title>Genome Sequence of Cubamyces cubensis.</title>
        <authorList>
            <person name="Buettner E."/>
        </authorList>
    </citation>
    <scope>NUCLEOTIDE SEQUENCE</scope>
    <source>
        <strain evidence="3">MPL-01</strain>
    </source>
</reference>
<dbReference type="InterPro" id="IPR037056">
    <property type="entry name" value="RNase_H1_N_sf"/>
</dbReference>
<evidence type="ECO:0000259" key="2">
    <source>
        <dbReference type="Pfam" id="PF01693"/>
    </source>
</evidence>
<feature type="compositionally biased region" description="Basic and acidic residues" evidence="1">
    <location>
        <begin position="143"/>
        <end position="155"/>
    </location>
</feature>
<feature type="region of interest" description="Disordered" evidence="1">
    <location>
        <begin position="1"/>
        <end position="38"/>
    </location>
</feature>
<evidence type="ECO:0000313" key="4">
    <source>
        <dbReference type="Proteomes" id="UP001215151"/>
    </source>
</evidence>
<sequence>MRERTTSNPVRPQNDTPDPLLDFSSLSIGPRPEEAQSHDVNHVATTRLLEPQSQHARAAVTTPVTVNVTVNLHMCPRPIDAAPAAINTPSTPIQPAGHVVLPPPQSPSAAASPRWRKTVSDYPDTWHPPRTRTSTQSTSGADPVREQQGMRDRQEGSSIIRGGGRVAAWDPNLEHIEPEDPAHRRKWYVVTAGRRVGIWKSWLDMEDYIDVKGRRYQSFDTRGDAEHHYNLARSEGRVRLLLG</sequence>
<gene>
    <name evidence="3" type="ORF">ONZ51_g4238</name>
</gene>
<dbReference type="AlphaFoldDB" id="A0AAD7TW70"/>
<dbReference type="SUPFAM" id="SSF55658">
    <property type="entry name" value="L9 N-domain-like"/>
    <property type="match status" value="1"/>
</dbReference>
<feature type="region of interest" description="Disordered" evidence="1">
    <location>
        <begin position="103"/>
        <end position="164"/>
    </location>
</feature>